<dbReference type="GO" id="GO:0046872">
    <property type="term" value="F:metal ion binding"/>
    <property type="evidence" value="ECO:0007669"/>
    <property type="project" value="UniProtKB-KW"/>
</dbReference>
<comment type="catalytic activity">
    <reaction evidence="17">
        <text>L-threonyl-[protein] + ATP = O-phospho-L-threonyl-[protein] + ADP + H(+)</text>
        <dbReference type="Rhea" id="RHEA:46608"/>
        <dbReference type="Rhea" id="RHEA-COMP:11060"/>
        <dbReference type="Rhea" id="RHEA-COMP:11605"/>
        <dbReference type="ChEBI" id="CHEBI:15378"/>
        <dbReference type="ChEBI" id="CHEBI:30013"/>
        <dbReference type="ChEBI" id="CHEBI:30616"/>
        <dbReference type="ChEBI" id="CHEBI:61977"/>
        <dbReference type="ChEBI" id="CHEBI:456216"/>
        <dbReference type="EC" id="2.7.11.1"/>
    </reaction>
    <physiologicalReaction direction="left-to-right" evidence="17">
        <dbReference type="Rhea" id="RHEA:46609"/>
    </physiologicalReaction>
</comment>
<evidence type="ECO:0000256" key="2">
    <source>
        <dbReference type="ARBA" id="ARBA00004479"/>
    </source>
</evidence>
<dbReference type="InterPro" id="IPR011047">
    <property type="entry name" value="Quinoprotein_ADH-like_sf"/>
</dbReference>
<proteinExistence type="predicted"/>
<evidence type="ECO:0000256" key="4">
    <source>
        <dbReference type="ARBA" id="ARBA00022527"/>
    </source>
</evidence>
<dbReference type="SMART" id="SM00580">
    <property type="entry name" value="PUG"/>
    <property type="match status" value="1"/>
</dbReference>
<dbReference type="GO" id="GO:0016787">
    <property type="term" value="F:hydrolase activity"/>
    <property type="evidence" value="ECO:0007669"/>
    <property type="project" value="UniProtKB-KW"/>
</dbReference>
<feature type="compositionally biased region" description="Acidic residues" evidence="19">
    <location>
        <begin position="490"/>
        <end position="499"/>
    </location>
</feature>
<keyword evidence="12" id="KW-0067">ATP-binding</keyword>
<evidence type="ECO:0000256" key="10">
    <source>
        <dbReference type="ARBA" id="ARBA00022777"/>
    </source>
</evidence>
<feature type="compositionally biased region" description="Low complexity" evidence="19">
    <location>
        <begin position="743"/>
        <end position="764"/>
    </location>
</feature>
<evidence type="ECO:0000256" key="17">
    <source>
        <dbReference type="ARBA" id="ARBA00048659"/>
    </source>
</evidence>
<keyword evidence="13" id="KW-0460">Magnesium</keyword>
<dbReference type="InterPro" id="IPR000719">
    <property type="entry name" value="Prot_kinase_dom"/>
</dbReference>
<evidence type="ECO:0000256" key="6">
    <source>
        <dbReference type="ARBA" id="ARBA00022692"/>
    </source>
</evidence>
<dbReference type="SUPFAM" id="SSF56112">
    <property type="entry name" value="Protein kinase-like (PK-like)"/>
    <property type="match status" value="1"/>
</dbReference>
<evidence type="ECO:0000256" key="7">
    <source>
        <dbReference type="ARBA" id="ARBA00022723"/>
    </source>
</evidence>
<keyword evidence="15" id="KW-0472">Membrane</keyword>
<dbReference type="FunFam" id="1.20.1440.180:FF:000002">
    <property type="entry name" value="Serine/threonine-protein kinase/endoribonuclease IRE1"/>
    <property type="match status" value="1"/>
</dbReference>
<dbReference type="GO" id="GO:0070059">
    <property type="term" value="P:intrinsic apoptotic signaling pathway in response to endoplasmic reticulum stress"/>
    <property type="evidence" value="ECO:0007669"/>
    <property type="project" value="TreeGrafter"/>
</dbReference>
<dbReference type="InterPro" id="IPR011009">
    <property type="entry name" value="Kinase-like_dom_sf"/>
</dbReference>
<dbReference type="InterPro" id="IPR010513">
    <property type="entry name" value="KEN_dom"/>
</dbReference>
<feature type="region of interest" description="Disordered" evidence="19">
    <location>
        <begin position="644"/>
        <end position="860"/>
    </location>
</feature>
<dbReference type="Pfam" id="PF06479">
    <property type="entry name" value="Ribonuc_2-5A"/>
    <property type="match status" value="1"/>
</dbReference>
<feature type="compositionally biased region" description="Polar residues" evidence="19">
    <location>
        <begin position="580"/>
        <end position="596"/>
    </location>
</feature>
<evidence type="ECO:0000256" key="8">
    <source>
        <dbReference type="ARBA" id="ARBA00022729"/>
    </source>
</evidence>
<dbReference type="GO" id="GO:0051082">
    <property type="term" value="F:unfolded protein binding"/>
    <property type="evidence" value="ECO:0007669"/>
    <property type="project" value="TreeGrafter"/>
</dbReference>
<feature type="compositionally biased region" description="Basic residues" evidence="19">
    <location>
        <begin position="842"/>
        <end position="857"/>
    </location>
</feature>
<evidence type="ECO:0000313" key="24">
    <source>
        <dbReference type="Proteomes" id="UP001342314"/>
    </source>
</evidence>
<keyword evidence="8 20" id="KW-0732">Signal</keyword>
<feature type="compositionally biased region" description="Low complexity" evidence="19">
    <location>
        <begin position="792"/>
        <end position="835"/>
    </location>
</feature>
<comment type="caution">
    <text evidence="23">The sequence shown here is derived from an EMBL/GenBank/DDBJ whole genome shotgun (WGS) entry which is preliminary data.</text>
</comment>
<dbReference type="EMBL" id="BQKY01000011">
    <property type="protein sequence ID" value="GJN92612.1"/>
    <property type="molecule type" value="Genomic_DNA"/>
</dbReference>
<dbReference type="Proteomes" id="UP001342314">
    <property type="component" value="Unassembled WGS sequence"/>
</dbReference>
<dbReference type="InterPro" id="IPR038357">
    <property type="entry name" value="KEN_sf"/>
</dbReference>
<evidence type="ECO:0000256" key="19">
    <source>
        <dbReference type="SAM" id="MobiDB-lite"/>
    </source>
</evidence>
<keyword evidence="4" id="KW-0723">Serine/threonine-protein kinase</keyword>
<dbReference type="CDD" id="cd13982">
    <property type="entry name" value="STKc_IRE1"/>
    <property type="match status" value="1"/>
</dbReference>
<dbReference type="GO" id="GO:0006397">
    <property type="term" value="P:mRNA processing"/>
    <property type="evidence" value="ECO:0007669"/>
    <property type="project" value="InterPro"/>
</dbReference>
<keyword evidence="16" id="KW-0325">Glycoprotein</keyword>
<dbReference type="GO" id="GO:0005524">
    <property type="term" value="F:ATP binding"/>
    <property type="evidence" value="ECO:0007669"/>
    <property type="project" value="UniProtKB-KW"/>
</dbReference>
<dbReference type="PROSITE" id="PS00108">
    <property type="entry name" value="PROTEIN_KINASE_ST"/>
    <property type="match status" value="1"/>
</dbReference>
<feature type="region of interest" description="Disordered" evidence="19">
    <location>
        <begin position="488"/>
        <end position="596"/>
    </location>
</feature>
<comment type="cofactor">
    <cofactor evidence="1">
        <name>Mg(2+)</name>
        <dbReference type="ChEBI" id="CHEBI:18420"/>
    </cofactor>
</comment>
<evidence type="ECO:0000256" key="15">
    <source>
        <dbReference type="ARBA" id="ARBA00023136"/>
    </source>
</evidence>
<feature type="signal peptide" evidence="20">
    <location>
        <begin position="1"/>
        <end position="33"/>
    </location>
</feature>
<keyword evidence="6" id="KW-0812">Transmembrane</keyword>
<keyword evidence="9" id="KW-0547">Nucleotide-binding</keyword>
<organism evidence="23 24">
    <name type="scientific">Rhodotorula paludigena</name>
    <dbReference type="NCBI Taxonomy" id="86838"/>
    <lineage>
        <taxon>Eukaryota</taxon>
        <taxon>Fungi</taxon>
        <taxon>Dikarya</taxon>
        <taxon>Basidiomycota</taxon>
        <taxon>Pucciniomycotina</taxon>
        <taxon>Microbotryomycetes</taxon>
        <taxon>Sporidiobolales</taxon>
        <taxon>Sporidiobolaceae</taxon>
        <taxon>Rhodotorula</taxon>
    </lineage>
</organism>
<feature type="compositionally biased region" description="Low complexity" evidence="19">
    <location>
        <begin position="554"/>
        <end position="565"/>
    </location>
</feature>
<dbReference type="GO" id="GO:0036498">
    <property type="term" value="P:IRE1-mediated unfolded protein response"/>
    <property type="evidence" value="ECO:0007669"/>
    <property type="project" value="TreeGrafter"/>
</dbReference>
<dbReference type="PANTHER" id="PTHR13954">
    <property type="entry name" value="IRE1-RELATED"/>
    <property type="match status" value="1"/>
</dbReference>
<dbReference type="InterPro" id="IPR015943">
    <property type="entry name" value="WD40/YVTN_repeat-like_dom_sf"/>
</dbReference>
<evidence type="ECO:0000256" key="11">
    <source>
        <dbReference type="ARBA" id="ARBA00022801"/>
    </source>
</evidence>
<keyword evidence="5" id="KW-0808">Transferase</keyword>
<protein>
    <recommendedName>
        <fullName evidence="3">non-specific serine/threonine protein kinase</fullName>
        <ecNumber evidence="3">2.7.11.1</ecNumber>
    </recommendedName>
</protein>
<keyword evidence="24" id="KW-1185">Reference proteome</keyword>
<gene>
    <name evidence="23" type="ORF">Rhopal_005647-T1</name>
</gene>
<dbReference type="Gene3D" id="3.30.200.20">
    <property type="entry name" value="Phosphorylase Kinase, domain 1"/>
    <property type="match status" value="1"/>
</dbReference>
<dbReference type="SUPFAM" id="SSF50998">
    <property type="entry name" value="Quinoprotein alcohol dehydrogenase-like"/>
    <property type="match status" value="1"/>
</dbReference>
<name>A0AAV5GSX4_9BASI</name>
<evidence type="ECO:0000256" key="18">
    <source>
        <dbReference type="ARBA" id="ARBA00048977"/>
    </source>
</evidence>
<feature type="domain" description="Protein kinase" evidence="21">
    <location>
        <begin position="951"/>
        <end position="1251"/>
    </location>
</feature>
<evidence type="ECO:0000256" key="5">
    <source>
        <dbReference type="ARBA" id="ARBA00022679"/>
    </source>
</evidence>
<dbReference type="CDD" id="cd10422">
    <property type="entry name" value="RNase_Ire1"/>
    <property type="match status" value="1"/>
</dbReference>
<keyword evidence="10" id="KW-0418">Kinase</keyword>
<keyword evidence="14" id="KW-1133">Transmembrane helix</keyword>
<evidence type="ECO:0000259" key="21">
    <source>
        <dbReference type="PROSITE" id="PS50011"/>
    </source>
</evidence>
<dbReference type="FunFam" id="1.10.510.10:FF:000572">
    <property type="entry name" value="Serine/threonine-protein kinase/endoribonuclease IRE1"/>
    <property type="match status" value="1"/>
</dbReference>
<dbReference type="InterPro" id="IPR008271">
    <property type="entry name" value="Ser/Thr_kinase_AS"/>
</dbReference>
<evidence type="ECO:0000313" key="23">
    <source>
        <dbReference type="EMBL" id="GJN92612.1"/>
    </source>
</evidence>
<dbReference type="GO" id="GO:0004521">
    <property type="term" value="F:RNA endonuclease activity"/>
    <property type="evidence" value="ECO:0007669"/>
    <property type="project" value="InterPro"/>
</dbReference>
<evidence type="ECO:0000256" key="9">
    <source>
        <dbReference type="ARBA" id="ARBA00022741"/>
    </source>
</evidence>
<reference evidence="23 24" key="1">
    <citation type="submission" date="2021-12" db="EMBL/GenBank/DDBJ databases">
        <title>High titer production of polyol ester of fatty acids by Rhodotorula paludigena BS15 towards product separation-free biomass refinery.</title>
        <authorList>
            <person name="Mano J."/>
            <person name="Ono H."/>
            <person name="Tanaka T."/>
            <person name="Naito K."/>
            <person name="Sushida H."/>
            <person name="Ike M."/>
            <person name="Tokuyasu K."/>
            <person name="Kitaoka M."/>
        </authorList>
    </citation>
    <scope>NUCLEOTIDE SEQUENCE [LARGE SCALE GENOMIC DNA]</scope>
    <source>
        <strain evidence="23 24">BS15</strain>
    </source>
</reference>
<dbReference type="FunFam" id="3.30.200.20:FF:000077">
    <property type="entry name" value="Putative Serine/threonine-protein kinase/endoribonuclease IRE1"/>
    <property type="match status" value="1"/>
</dbReference>
<evidence type="ECO:0000256" key="3">
    <source>
        <dbReference type="ARBA" id="ARBA00012513"/>
    </source>
</evidence>
<feature type="domain" description="KEN" evidence="22">
    <location>
        <begin position="1254"/>
        <end position="1385"/>
    </location>
</feature>
<evidence type="ECO:0000256" key="14">
    <source>
        <dbReference type="ARBA" id="ARBA00022989"/>
    </source>
</evidence>
<feature type="compositionally biased region" description="Basic residues" evidence="19">
    <location>
        <begin position="664"/>
        <end position="673"/>
    </location>
</feature>
<feature type="region of interest" description="Disordered" evidence="19">
    <location>
        <begin position="136"/>
        <end position="183"/>
    </location>
</feature>
<evidence type="ECO:0000256" key="1">
    <source>
        <dbReference type="ARBA" id="ARBA00001946"/>
    </source>
</evidence>
<evidence type="ECO:0000256" key="16">
    <source>
        <dbReference type="ARBA" id="ARBA00023180"/>
    </source>
</evidence>
<dbReference type="InterPro" id="IPR045133">
    <property type="entry name" value="IRE1/2-like"/>
</dbReference>
<evidence type="ECO:0000256" key="13">
    <source>
        <dbReference type="ARBA" id="ARBA00022842"/>
    </source>
</evidence>
<dbReference type="PANTHER" id="PTHR13954:SF6">
    <property type="entry name" value="NON-SPECIFIC SERINE_THREONINE PROTEIN KINASE"/>
    <property type="match status" value="1"/>
</dbReference>
<keyword evidence="11" id="KW-0378">Hydrolase</keyword>
<dbReference type="Gene3D" id="2.130.10.10">
    <property type="entry name" value="YVTN repeat-like/Quinoprotein amine dehydrogenase"/>
    <property type="match status" value="1"/>
</dbReference>
<accession>A0AAV5GSX4</accession>
<dbReference type="Pfam" id="PF00069">
    <property type="entry name" value="Pkinase"/>
    <property type="match status" value="1"/>
</dbReference>
<dbReference type="PROSITE" id="PS51392">
    <property type="entry name" value="KEN"/>
    <property type="match status" value="1"/>
</dbReference>
<dbReference type="Gene3D" id="1.10.510.10">
    <property type="entry name" value="Transferase(Phosphotransferase) domain 1"/>
    <property type="match status" value="1"/>
</dbReference>
<evidence type="ECO:0000256" key="20">
    <source>
        <dbReference type="SAM" id="SignalP"/>
    </source>
</evidence>
<keyword evidence="7" id="KW-0479">Metal-binding</keyword>
<dbReference type="EC" id="2.7.11.1" evidence="3"/>
<feature type="compositionally biased region" description="Low complexity" evidence="19">
    <location>
        <begin position="699"/>
        <end position="716"/>
    </location>
</feature>
<feature type="chain" id="PRO_5044022781" description="non-specific serine/threonine protein kinase" evidence="20">
    <location>
        <begin position="34"/>
        <end position="1390"/>
    </location>
</feature>
<dbReference type="SMART" id="SM00220">
    <property type="entry name" value="S_TKc"/>
    <property type="match status" value="1"/>
</dbReference>
<sequence>MVPVPSALVQRGGPVSLVLLVLVCVLVARCVHAAPEPAALATRADFRPAPDAVPLPPHLDRANRSQQPLREALRGVRWNAPGPPDPPDDAQRYAEEAPGFQLSPLVLAVTVDGQVHALKRETGQWVWTLHDDGGIAAGGTGRGPDRKHRHGAQDAIGGPLVRSASRRKRPPPSASAANGRTNETGVVLAEGEIENDETYIIEPAGNGDIYVYSRSTGALDKLPMSVQQLVAESPFRFSGDSSRLFSGSKNTRFVGVDLKTGRLVGVFGSNAGWCEWDEGDELIAGARSVDQDFEEDIDRRPEDLLYMARTEYQLSIYDSTSSAPLQTLSYTTYTSSALPPNPATDGYPTQSTWTRTPDSLYLQPMHDGALVCFRAGQTNFQWTIDFEAPVVSVFDVVVPLPSDSTSSNAPPGSPLMLEQPHPLLVNDLPLDFSVLQREPESTFVGRIRTPQSGRGGDKVGEGELFAMSRDRFPLVPFAQVAKAAAVVTGADEEGSEPSSEDGSAAGGAQPPPTCSGIECIIGRHRVRNPAPVRPAPGLDAASPSPSEPLLLDGPSSLDALPSASSRPELPGPETGAAAQPHNSTPNRRSPHQPGSSTLLASLYRSRVVRPLLGGVDGEPASSGSRLTAGVVLLVLAAWAWGKVRKSAGGASPQEGKVRVGAREGRRRGKKGRRAAGAAGTDEDDAGTGASTPSAPLDFAIARGAASANAAAPKASSTTGREGLRRRSPSTPPTPTSGTFAALSATPGTASRARARASSLSLGPAFPGSATTKDLPPLPSNEQHDDDDEGSPDLDSSSPDAPASLAASPSSASLTPATSLDDGADSDSGLGLSLTGGAPGTPPRKRNRRRRGAKKKKAKDGALVMGLGLDELGSPGEEALEGITLSARETRDEELDGSTGALVSAQVDAVGVGVDGEAAGASAPSSAATGNAPEEAVAKSAKLDPQTVGGLSVSETILGYGSHGTVVLRGEFQGRAVAVKRLLKDFVTIAAHEVNLLQESDDHPHVIRYFCKEQRETFLYIALELCPASLFDLVDQPSAFPDLVTQLDPKKALRQITSGLRHLHTLKIVHRDIKPQNILVSTAKRGQPGLRMLISDFGLCKKLDVDESSFQQTVNHAAGSFGYRAPEVLRGLVDPNEGATSGAITPSASIGSGGSSTTLAGLTTTDPSMRLTRSIDIFSLGCIFYYVLTRGEHPFGGRYEREMNILNGKVCLDRLDGLGEEAVEVQDLIMRMVATDPRERPAADAVLLHPFFWNAQKRLLFICDASDRFEIMERDPPAPTLISLERKAHEIVGDDWQKALDRTFLDNLGKYRKYDGASVRDLLRVLRNKKHHYQDLPETVRRALGDLPGGFLSYFTSRFPHLLLHVYDTVATHLSDEAMFASTFRIPEDEA</sequence>
<dbReference type="GO" id="GO:1990604">
    <property type="term" value="C:IRE1-TRAF2-ASK1 complex"/>
    <property type="evidence" value="ECO:0007669"/>
    <property type="project" value="TreeGrafter"/>
</dbReference>
<comment type="catalytic activity">
    <reaction evidence="18">
        <text>L-seryl-[protein] + ATP = O-phospho-L-seryl-[protein] + ADP + H(+)</text>
        <dbReference type="Rhea" id="RHEA:17989"/>
        <dbReference type="Rhea" id="RHEA-COMP:9863"/>
        <dbReference type="Rhea" id="RHEA-COMP:11604"/>
        <dbReference type="ChEBI" id="CHEBI:15378"/>
        <dbReference type="ChEBI" id="CHEBI:29999"/>
        <dbReference type="ChEBI" id="CHEBI:30616"/>
        <dbReference type="ChEBI" id="CHEBI:83421"/>
        <dbReference type="ChEBI" id="CHEBI:456216"/>
        <dbReference type="EC" id="2.7.11.1"/>
    </reaction>
    <physiologicalReaction direction="left-to-right" evidence="18">
        <dbReference type="Rhea" id="RHEA:17990"/>
    </physiologicalReaction>
</comment>
<evidence type="ECO:0000259" key="22">
    <source>
        <dbReference type="PROSITE" id="PS51392"/>
    </source>
</evidence>
<dbReference type="GO" id="GO:0004674">
    <property type="term" value="F:protein serine/threonine kinase activity"/>
    <property type="evidence" value="ECO:0007669"/>
    <property type="project" value="UniProtKB-KW"/>
</dbReference>
<evidence type="ECO:0000256" key="12">
    <source>
        <dbReference type="ARBA" id="ARBA00022840"/>
    </source>
</evidence>
<dbReference type="PROSITE" id="PS50011">
    <property type="entry name" value="PROTEIN_KINASE_DOM"/>
    <property type="match status" value="1"/>
</dbReference>
<comment type="subcellular location">
    <subcellularLocation>
        <location evidence="2">Membrane</location>
        <topology evidence="2">Single-pass type I membrane protein</topology>
    </subcellularLocation>
</comment>
<dbReference type="Gene3D" id="1.20.1440.180">
    <property type="entry name" value="KEN domain"/>
    <property type="match status" value="1"/>
</dbReference>